<organism evidence="1">
    <name type="scientific">virus sp. ctviY17</name>
    <dbReference type="NCBI Taxonomy" id="2825828"/>
    <lineage>
        <taxon>Viruses</taxon>
    </lineage>
</organism>
<dbReference type="EMBL" id="BK059120">
    <property type="protein sequence ID" value="DAE32375.1"/>
    <property type="molecule type" value="Genomic_DNA"/>
</dbReference>
<sequence>MEVKAKWTGRGFALCIGEWKLYVDGKDVTDKIPEDLRTEPMNTYKRYERWYFKGWVEEWESYYDGLKQDEWIEANKYWLDEITTDIDAQRQIFKAINEEDFRTNSCGGCI</sequence>
<reference evidence="1" key="1">
    <citation type="journal article" date="2021" name="Proc. Natl. Acad. Sci. U.S.A.">
        <title>A Catalog of Tens of Thousands of Viruses from Human Metagenomes Reveals Hidden Associations with Chronic Diseases.</title>
        <authorList>
            <person name="Tisza M.J."/>
            <person name="Buck C.B."/>
        </authorList>
    </citation>
    <scope>NUCLEOTIDE SEQUENCE</scope>
    <source>
        <strain evidence="1">CtviY17</strain>
    </source>
</reference>
<name>A0A8S5RLY8_9VIRU</name>
<accession>A0A8S5RLY8</accession>
<protein>
    <submittedName>
        <fullName evidence="1">Uncharacterized protein</fullName>
    </submittedName>
</protein>
<proteinExistence type="predicted"/>
<evidence type="ECO:0000313" key="1">
    <source>
        <dbReference type="EMBL" id="DAE32375.1"/>
    </source>
</evidence>